<feature type="transmembrane region" description="Helical" evidence="1">
    <location>
        <begin position="128"/>
        <end position="147"/>
    </location>
</feature>
<organism evidence="2 3">
    <name type="scientific">candidate division WOR-1 bacterium RIFCSPLOWO2_02_FULL_46_20</name>
    <dbReference type="NCBI Taxonomy" id="1802567"/>
    <lineage>
        <taxon>Bacteria</taxon>
        <taxon>Bacillati</taxon>
        <taxon>Saganbacteria</taxon>
    </lineage>
</organism>
<comment type="caution">
    <text evidence="2">The sequence shown here is derived from an EMBL/GenBank/DDBJ whole genome shotgun (WGS) entry which is preliminary data.</text>
</comment>
<proteinExistence type="predicted"/>
<keyword evidence="1" id="KW-0812">Transmembrane</keyword>
<keyword evidence="1" id="KW-1133">Transmembrane helix</keyword>
<reference evidence="2 3" key="1">
    <citation type="journal article" date="2016" name="Nat. Commun.">
        <title>Thousands of microbial genomes shed light on interconnected biogeochemical processes in an aquifer system.</title>
        <authorList>
            <person name="Anantharaman K."/>
            <person name="Brown C.T."/>
            <person name="Hug L.A."/>
            <person name="Sharon I."/>
            <person name="Castelle C.J."/>
            <person name="Probst A.J."/>
            <person name="Thomas B.C."/>
            <person name="Singh A."/>
            <person name="Wilkins M.J."/>
            <person name="Karaoz U."/>
            <person name="Brodie E.L."/>
            <person name="Williams K.H."/>
            <person name="Hubbard S.S."/>
            <person name="Banfield J.F."/>
        </authorList>
    </citation>
    <scope>NUCLEOTIDE SEQUENCE [LARGE SCALE GENOMIC DNA]</scope>
</reference>
<evidence type="ECO:0000313" key="2">
    <source>
        <dbReference type="EMBL" id="OGC04544.1"/>
    </source>
</evidence>
<dbReference type="Proteomes" id="UP000176938">
    <property type="component" value="Unassembled WGS sequence"/>
</dbReference>
<evidence type="ECO:0008006" key="4">
    <source>
        <dbReference type="Google" id="ProtNLM"/>
    </source>
</evidence>
<dbReference type="EMBL" id="METP01000049">
    <property type="protein sequence ID" value="OGC04544.1"/>
    <property type="molecule type" value="Genomic_DNA"/>
</dbReference>
<evidence type="ECO:0000256" key="1">
    <source>
        <dbReference type="SAM" id="Phobius"/>
    </source>
</evidence>
<accession>A0A1F4R8N9</accession>
<protein>
    <recommendedName>
        <fullName evidence="4">DNA-binding protein</fullName>
    </recommendedName>
</protein>
<keyword evidence="1" id="KW-0472">Membrane</keyword>
<sequence length="151" mass="16393">MFCFLLLGNCAAAAAVSSNDLIAKAHIYDGRTIEFTGEVVGDVMIRGDFAWLNINDGAQAIGVWTNKQAAEKISYVGDYTHIGDTVKVAGQFHRACPQHGGDLDIHATEILISKQGHKVKHTVNNYKFAMTVILLLAIVAVSVWSPIKKPK</sequence>
<dbReference type="AlphaFoldDB" id="A0A1F4R8N9"/>
<name>A0A1F4R8N9_UNCSA</name>
<gene>
    <name evidence="2" type="ORF">A3H38_02375</name>
</gene>
<evidence type="ECO:0000313" key="3">
    <source>
        <dbReference type="Proteomes" id="UP000176938"/>
    </source>
</evidence>